<keyword evidence="6 9" id="KW-0472">Membrane</keyword>
<feature type="domain" description="NADH:quinone oxidoreductase/Mrp antiporter transmembrane" evidence="10">
    <location>
        <begin position="97"/>
        <end position="370"/>
    </location>
</feature>
<keyword evidence="4 9" id="KW-0812">Transmembrane</keyword>
<keyword evidence="11" id="KW-0496">Mitochondrion</keyword>
<dbReference type="EMBL" id="AP017697">
    <property type="protein sequence ID" value="BAV81447.1"/>
    <property type="molecule type" value="Genomic_DNA"/>
</dbReference>
<feature type="transmembrane region" description="Helical" evidence="9">
    <location>
        <begin position="396"/>
        <end position="418"/>
    </location>
</feature>
<feature type="transmembrane region" description="Helical" evidence="9">
    <location>
        <begin position="75"/>
        <end position="95"/>
    </location>
</feature>
<proteinExistence type="predicted"/>
<evidence type="ECO:0000256" key="8">
    <source>
        <dbReference type="ARBA" id="ARBA00049551"/>
    </source>
</evidence>
<evidence type="ECO:0000256" key="4">
    <source>
        <dbReference type="ARBA" id="ARBA00022692"/>
    </source>
</evidence>
<accession>A0A347YCD7</accession>
<feature type="transmembrane region" description="Helical" evidence="9">
    <location>
        <begin position="351"/>
        <end position="375"/>
    </location>
</feature>
<evidence type="ECO:0000259" key="10">
    <source>
        <dbReference type="Pfam" id="PF00361"/>
    </source>
</evidence>
<feature type="transmembrane region" description="Helical" evidence="9">
    <location>
        <begin position="503"/>
        <end position="526"/>
    </location>
</feature>
<comment type="subcellular location">
    <subcellularLocation>
        <location evidence="2">Membrane</location>
        <topology evidence="2">Multi-pass membrane protein</topology>
    </subcellularLocation>
</comment>
<geneLocation type="mitochondrion" evidence="11"/>
<dbReference type="EC" id="7.1.1.2" evidence="3"/>
<dbReference type="PRINTS" id="PR01434">
    <property type="entry name" value="NADHDHGNASE5"/>
</dbReference>
<dbReference type="PANTHER" id="PTHR42829">
    <property type="entry name" value="NADH-UBIQUINONE OXIDOREDUCTASE CHAIN 5"/>
    <property type="match status" value="1"/>
</dbReference>
<keyword evidence="5 9" id="KW-1133">Transmembrane helix</keyword>
<feature type="transmembrane region" description="Helical" evidence="9">
    <location>
        <begin position="6"/>
        <end position="31"/>
    </location>
</feature>
<dbReference type="Pfam" id="PF00361">
    <property type="entry name" value="Proton_antipo_M"/>
    <property type="match status" value="1"/>
</dbReference>
<name>A0A347YCD7_9BILA</name>
<dbReference type="GO" id="GO:0042773">
    <property type="term" value="P:ATP synthesis coupled electron transport"/>
    <property type="evidence" value="ECO:0007669"/>
    <property type="project" value="InterPro"/>
</dbReference>
<organism evidence="11">
    <name type="scientific">Syphacia muris</name>
    <dbReference type="NCBI Taxonomy" id="451379"/>
    <lineage>
        <taxon>Eukaryota</taxon>
        <taxon>Metazoa</taxon>
        <taxon>Ecdysozoa</taxon>
        <taxon>Nematoda</taxon>
        <taxon>Chromadorea</taxon>
        <taxon>Rhabditida</taxon>
        <taxon>Spirurina</taxon>
        <taxon>Oxyuridomorpha</taxon>
        <taxon>Oxyuroidea</taxon>
        <taxon>Oxyuridae</taxon>
        <taxon>Syphacia</taxon>
    </lineage>
</organism>
<dbReference type="GO" id="GO:0003954">
    <property type="term" value="F:NADH dehydrogenase activity"/>
    <property type="evidence" value="ECO:0007669"/>
    <property type="project" value="TreeGrafter"/>
</dbReference>
<feature type="transmembrane region" description="Helical" evidence="9">
    <location>
        <begin position="226"/>
        <end position="247"/>
    </location>
</feature>
<feature type="transmembrane region" description="Helical" evidence="9">
    <location>
        <begin position="254"/>
        <end position="276"/>
    </location>
</feature>
<feature type="transmembrane region" description="Helical" evidence="9">
    <location>
        <begin position="102"/>
        <end position="122"/>
    </location>
</feature>
<reference evidence="11" key="1">
    <citation type="submission" date="2016-10" db="EMBL/GenBank/DDBJ databases">
        <title>Complete mitochondrial genomes of 50 helminths species.</title>
        <authorList>
            <person name="Kikuchi T."/>
            <person name="Holroyd N."/>
            <person name="Berriman M."/>
        </authorList>
    </citation>
    <scope>NUCLEOTIDE SEQUENCE</scope>
</reference>
<feature type="transmembrane region" description="Helical" evidence="9">
    <location>
        <begin position="438"/>
        <end position="459"/>
    </location>
</feature>
<evidence type="ECO:0000313" key="11">
    <source>
        <dbReference type="EMBL" id="BAV81447.1"/>
    </source>
</evidence>
<sequence length="527" mass="59905">MNISIFFVWLVFCFCGSFILFMMYGIIYFVFLDWMFFSFKFNFYMNSMFFSFVLFLVTLSVLLFSTYYMEGEANLVYFMLIFMVFVVSMFFLNFSSGVFSMLFSWDILGVSSFFLVLFYNNWDSCSGAMNTVLTNRIGDFFIFLFFVGFVFSSLSFFSVVFSVSLTVLLVLVAGFTKSAQFPFSGWLPKAMSAPTPVSALVHSSTLVTAGLILIMGFSVLSLGVNMSFLVGFVGLVTMVFSSVCALLEQDMKKVVALSTLSQMGFSMLTLGLGLYFVSLLHLVSHALFKSCLFIQVGIFIHSFFSQQDVRNYNSLGSLCYFVQLQMIVTLFCLCGLLFTSGSVTKDMILEFFFVNVWSFCFGMIFFLGVFLTFIYSYRLFMGLVCSFNFSLLNVHVSLMMGLFSSVLVLFSVVGLWWLSVNVLTVPVLFLYVDVYVPLFYVVGVLVLIYMIVKFVFMGVKYGFLVDYLAKYYCYFNFVGSYVDMFVGKVLMDFVNLGGCFGMVMVGMFKNLGMSVVVLVLFFFFIVV</sequence>
<feature type="transmembrane region" description="Helical" evidence="9">
    <location>
        <begin position="43"/>
        <end position="69"/>
    </location>
</feature>
<comment type="catalytic activity">
    <reaction evidence="8">
        <text>a ubiquinone + NADH + 5 H(+)(in) = a ubiquinol + NAD(+) + 4 H(+)(out)</text>
        <dbReference type="Rhea" id="RHEA:29091"/>
        <dbReference type="Rhea" id="RHEA-COMP:9565"/>
        <dbReference type="Rhea" id="RHEA-COMP:9566"/>
        <dbReference type="ChEBI" id="CHEBI:15378"/>
        <dbReference type="ChEBI" id="CHEBI:16389"/>
        <dbReference type="ChEBI" id="CHEBI:17976"/>
        <dbReference type="ChEBI" id="CHEBI:57540"/>
        <dbReference type="ChEBI" id="CHEBI:57945"/>
        <dbReference type="EC" id="7.1.1.2"/>
    </reaction>
</comment>
<evidence type="ECO:0000256" key="1">
    <source>
        <dbReference type="ARBA" id="ARBA00003257"/>
    </source>
</evidence>
<evidence type="ECO:0000256" key="9">
    <source>
        <dbReference type="SAM" id="Phobius"/>
    </source>
</evidence>
<comment type="function">
    <text evidence="1">Core subunit of the mitochondrial membrane respiratory chain NADH dehydrogenase (Complex I) that is believed to belong to the minimal assembly required for catalysis. Complex I functions in the transfer of electrons from NADH to the respiratory chain. The immediate electron acceptor for the enzyme is believed to be ubiquinone.</text>
</comment>
<feature type="transmembrane region" description="Helical" evidence="9">
    <location>
        <begin position="471"/>
        <end position="491"/>
    </location>
</feature>
<dbReference type="AlphaFoldDB" id="A0A347YCD7"/>
<dbReference type="GO" id="GO:0008137">
    <property type="term" value="F:NADH dehydrogenase (ubiquinone) activity"/>
    <property type="evidence" value="ECO:0007669"/>
    <property type="project" value="UniProtKB-EC"/>
</dbReference>
<dbReference type="InterPro" id="IPR003945">
    <property type="entry name" value="NU5C-like"/>
</dbReference>
<dbReference type="InterPro" id="IPR001750">
    <property type="entry name" value="ND/Mrp_TM"/>
</dbReference>
<evidence type="ECO:0000256" key="2">
    <source>
        <dbReference type="ARBA" id="ARBA00004141"/>
    </source>
</evidence>
<dbReference type="PANTHER" id="PTHR42829:SF2">
    <property type="entry name" value="NADH-UBIQUINONE OXIDOREDUCTASE CHAIN 5"/>
    <property type="match status" value="1"/>
</dbReference>
<protein>
    <recommendedName>
        <fullName evidence="3">NADH:ubiquinone reductase (H(+)-translocating)</fullName>
        <ecNumber evidence="3">7.1.1.2</ecNumber>
    </recommendedName>
    <alternativeName>
        <fullName evidence="7">NADH dehydrogenase subunit 5</fullName>
    </alternativeName>
</protein>
<feature type="transmembrane region" description="Helical" evidence="9">
    <location>
        <begin position="315"/>
        <end position="339"/>
    </location>
</feature>
<evidence type="ECO:0000256" key="7">
    <source>
        <dbReference type="ARBA" id="ARBA00031027"/>
    </source>
</evidence>
<dbReference type="GO" id="GO:0015990">
    <property type="term" value="P:electron transport coupled proton transport"/>
    <property type="evidence" value="ECO:0007669"/>
    <property type="project" value="TreeGrafter"/>
</dbReference>
<dbReference type="GO" id="GO:0016020">
    <property type="term" value="C:membrane"/>
    <property type="evidence" value="ECO:0007669"/>
    <property type="project" value="UniProtKB-SubCell"/>
</dbReference>
<feature type="transmembrane region" description="Helical" evidence="9">
    <location>
        <begin position="196"/>
        <end position="220"/>
    </location>
</feature>
<gene>
    <name evidence="11" type="primary">ND5</name>
</gene>
<evidence type="ECO:0000256" key="3">
    <source>
        <dbReference type="ARBA" id="ARBA00012944"/>
    </source>
</evidence>
<evidence type="ECO:0000256" key="5">
    <source>
        <dbReference type="ARBA" id="ARBA00022989"/>
    </source>
</evidence>
<feature type="transmembrane region" description="Helical" evidence="9">
    <location>
        <begin position="282"/>
        <end position="303"/>
    </location>
</feature>
<evidence type="ECO:0000256" key="6">
    <source>
        <dbReference type="ARBA" id="ARBA00023136"/>
    </source>
</evidence>
<feature type="transmembrane region" description="Helical" evidence="9">
    <location>
        <begin position="142"/>
        <end position="175"/>
    </location>
</feature>